<dbReference type="SMART" id="SM00387">
    <property type="entry name" value="HATPase_c"/>
    <property type="match status" value="1"/>
</dbReference>
<evidence type="ECO:0000259" key="10">
    <source>
        <dbReference type="PROSITE" id="PS50109"/>
    </source>
</evidence>
<dbReference type="PANTHER" id="PTHR42878:SF7">
    <property type="entry name" value="SENSOR HISTIDINE KINASE GLRK"/>
    <property type="match status" value="1"/>
</dbReference>
<evidence type="ECO:0000313" key="11">
    <source>
        <dbReference type="EMBL" id="HDY58212.1"/>
    </source>
</evidence>
<keyword evidence="4" id="KW-0808">Transferase</keyword>
<feature type="transmembrane region" description="Helical" evidence="9">
    <location>
        <begin position="151"/>
        <end position="172"/>
    </location>
</feature>
<dbReference type="PRINTS" id="PR00344">
    <property type="entry name" value="BCTRLSENSOR"/>
</dbReference>
<keyword evidence="6 11" id="KW-0418">Kinase</keyword>
<dbReference type="SUPFAM" id="SSF55874">
    <property type="entry name" value="ATPase domain of HSP90 chaperone/DNA topoisomerase II/histidine kinase"/>
    <property type="match status" value="1"/>
</dbReference>
<dbReference type="Pfam" id="PF02518">
    <property type="entry name" value="HATPase_c"/>
    <property type="match status" value="1"/>
</dbReference>
<dbReference type="GO" id="GO:0000156">
    <property type="term" value="F:phosphorelay response regulator activity"/>
    <property type="evidence" value="ECO:0007669"/>
    <property type="project" value="TreeGrafter"/>
</dbReference>
<dbReference type="InterPro" id="IPR004358">
    <property type="entry name" value="Sig_transdc_His_kin-like_C"/>
</dbReference>
<dbReference type="GO" id="GO:0007234">
    <property type="term" value="P:osmosensory signaling via phosphorelay pathway"/>
    <property type="evidence" value="ECO:0007669"/>
    <property type="project" value="TreeGrafter"/>
</dbReference>
<dbReference type="InterPro" id="IPR003661">
    <property type="entry name" value="HisK_dim/P_dom"/>
</dbReference>
<dbReference type="InterPro" id="IPR005467">
    <property type="entry name" value="His_kinase_dom"/>
</dbReference>
<dbReference type="PANTHER" id="PTHR42878">
    <property type="entry name" value="TWO-COMPONENT HISTIDINE KINASE"/>
    <property type="match status" value="1"/>
</dbReference>
<evidence type="ECO:0000256" key="1">
    <source>
        <dbReference type="ARBA" id="ARBA00000085"/>
    </source>
</evidence>
<reference evidence="11" key="1">
    <citation type="journal article" date="2020" name="mSystems">
        <title>Genome- and Community-Level Interaction Insights into Carbon Utilization and Element Cycling Functions of Hydrothermarchaeota in Hydrothermal Sediment.</title>
        <authorList>
            <person name="Zhou Z."/>
            <person name="Liu Y."/>
            <person name="Xu W."/>
            <person name="Pan J."/>
            <person name="Luo Z.H."/>
            <person name="Li M."/>
        </authorList>
    </citation>
    <scope>NUCLEOTIDE SEQUENCE [LARGE SCALE GENOMIC DNA]</scope>
    <source>
        <strain evidence="11">SpSt-258</strain>
    </source>
</reference>
<keyword evidence="9" id="KW-1133">Transmembrane helix</keyword>
<dbReference type="InterPro" id="IPR003594">
    <property type="entry name" value="HATPase_dom"/>
</dbReference>
<evidence type="ECO:0000256" key="2">
    <source>
        <dbReference type="ARBA" id="ARBA00012438"/>
    </source>
</evidence>
<evidence type="ECO:0000256" key="7">
    <source>
        <dbReference type="ARBA" id="ARBA00022840"/>
    </source>
</evidence>
<evidence type="ECO:0000256" key="8">
    <source>
        <dbReference type="ARBA" id="ARBA00023012"/>
    </source>
</evidence>
<keyword evidence="8" id="KW-0902">Two-component regulatory system</keyword>
<dbReference type="EC" id="2.7.13.3" evidence="2"/>
<dbReference type="CDD" id="cd00082">
    <property type="entry name" value="HisKA"/>
    <property type="match status" value="1"/>
</dbReference>
<keyword evidence="5" id="KW-0547">Nucleotide-binding</keyword>
<dbReference type="CDD" id="cd00075">
    <property type="entry name" value="HATPase"/>
    <property type="match status" value="1"/>
</dbReference>
<evidence type="ECO:0000256" key="3">
    <source>
        <dbReference type="ARBA" id="ARBA00022553"/>
    </source>
</evidence>
<dbReference type="GO" id="GO:0000155">
    <property type="term" value="F:phosphorelay sensor kinase activity"/>
    <property type="evidence" value="ECO:0007669"/>
    <property type="project" value="InterPro"/>
</dbReference>
<organism evidence="11">
    <name type="scientific">candidate division WOR-3 bacterium</name>
    <dbReference type="NCBI Taxonomy" id="2052148"/>
    <lineage>
        <taxon>Bacteria</taxon>
        <taxon>Bacteria division WOR-3</taxon>
    </lineage>
</organism>
<keyword evidence="9" id="KW-0472">Membrane</keyword>
<name>A0A7V0Z3Z0_UNCW3</name>
<dbReference type="Gene3D" id="3.30.565.10">
    <property type="entry name" value="Histidine kinase-like ATPase, C-terminal domain"/>
    <property type="match status" value="1"/>
</dbReference>
<gene>
    <name evidence="11" type="ORF">ENP86_01460</name>
</gene>
<dbReference type="InterPro" id="IPR036097">
    <property type="entry name" value="HisK_dim/P_sf"/>
</dbReference>
<dbReference type="GO" id="GO:0005524">
    <property type="term" value="F:ATP binding"/>
    <property type="evidence" value="ECO:0007669"/>
    <property type="project" value="UniProtKB-KW"/>
</dbReference>
<dbReference type="GO" id="GO:0030295">
    <property type="term" value="F:protein kinase activator activity"/>
    <property type="evidence" value="ECO:0007669"/>
    <property type="project" value="TreeGrafter"/>
</dbReference>
<sequence>MKRILFFVLIVLIASSAGLLSIKLYNYHLTKTYQQSSENTFYLLSVLVDHYLRELKDIQKEDINDLKINEIFDTIITSSGLLYFAVLDENKNPIVFSTLYDEYLPIKGEGEYIIKTPAGNIYQIEREFFDKYFVSGFALAPLERIRLTNNILFVIILSIFVCISFILFFNLLQFEKYNIAKEEEITNLKEINALTTGFSHEFRNSLHTLSLLSRELNGEYAKILNNEIERMKAIIDSLKLLSTTEIKKEKIEVNDLINEVLSMCRNIIPEDLKIELNISHNLELAGNPVLLTTAFANLIRNSIEAKAKHIEINSAKRGNNIVIEFIDDGIGIDENDYGRIFEPFYSKKGQTGLGLYLVKKIITAHSGSIEVFSGAETKFVVTFKEGKI</sequence>
<accession>A0A7V0Z3Z0</accession>
<dbReference type="PROSITE" id="PS50109">
    <property type="entry name" value="HIS_KIN"/>
    <property type="match status" value="1"/>
</dbReference>
<dbReference type="EMBL" id="DSKY01000003">
    <property type="protein sequence ID" value="HDY58212.1"/>
    <property type="molecule type" value="Genomic_DNA"/>
</dbReference>
<keyword evidence="9" id="KW-0812">Transmembrane</keyword>
<dbReference type="SUPFAM" id="SSF47384">
    <property type="entry name" value="Homodimeric domain of signal transducing histidine kinase"/>
    <property type="match status" value="1"/>
</dbReference>
<feature type="domain" description="Histidine kinase" evidence="10">
    <location>
        <begin position="197"/>
        <end position="387"/>
    </location>
</feature>
<comment type="caution">
    <text evidence="11">The sequence shown here is derived from an EMBL/GenBank/DDBJ whole genome shotgun (WGS) entry which is preliminary data.</text>
</comment>
<dbReference type="InterPro" id="IPR050351">
    <property type="entry name" value="BphY/WalK/GraS-like"/>
</dbReference>
<proteinExistence type="predicted"/>
<evidence type="ECO:0000256" key="6">
    <source>
        <dbReference type="ARBA" id="ARBA00022777"/>
    </source>
</evidence>
<comment type="catalytic activity">
    <reaction evidence="1">
        <text>ATP + protein L-histidine = ADP + protein N-phospho-L-histidine.</text>
        <dbReference type="EC" id="2.7.13.3"/>
    </reaction>
</comment>
<keyword evidence="7" id="KW-0067">ATP-binding</keyword>
<evidence type="ECO:0000256" key="9">
    <source>
        <dbReference type="SAM" id="Phobius"/>
    </source>
</evidence>
<dbReference type="AlphaFoldDB" id="A0A7V0Z3Z0"/>
<evidence type="ECO:0000256" key="4">
    <source>
        <dbReference type="ARBA" id="ARBA00022679"/>
    </source>
</evidence>
<evidence type="ECO:0000256" key="5">
    <source>
        <dbReference type="ARBA" id="ARBA00022741"/>
    </source>
</evidence>
<keyword evidence="3" id="KW-0597">Phosphoprotein</keyword>
<protein>
    <recommendedName>
        <fullName evidence="2">histidine kinase</fullName>
        <ecNumber evidence="2">2.7.13.3</ecNumber>
    </recommendedName>
</protein>
<dbReference type="InterPro" id="IPR036890">
    <property type="entry name" value="HATPase_C_sf"/>
</dbReference>